<name>A0A849AGF4_9MICO</name>
<comment type="caution">
    <text evidence="1">The sequence shown here is derived from an EMBL/GenBank/DDBJ whole genome shotgun (WGS) entry which is preliminary data.</text>
</comment>
<organism evidence="1 2">
    <name type="scientific">Flexivirga aerilata</name>
    <dbReference type="NCBI Taxonomy" id="1656889"/>
    <lineage>
        <taxon>Bacteria</taxon>
        <taxon>Bacillati</taxon>
        <taxon>Actinomycetota</taxon>
        <taxon>Actinomycetes</taxon>
        <taxon>Micrococcales</taxon>
        <taxon>Dermacoccaceae</taxon>
        <taxon>Flexivirga</taxon>
    </lineage>
</organism>
<dbReference type="EMBL" id="JABENB010000001">
    <property type="protein sequence ID" value="NNG39489.1"/>
    <property type="molecule type" value="Genomic_DNA"/>
</dbReference>
<evidence type="ECO:0000313" key="2">
    <source>
        <dbReference type="Proteomes" id="UP000557772"/>
    </source>
</evidence>
<dbReference type="SUPFAM" id="SSF109604">
    <property type="entry name" value="HD-domain/PDEase-like"/>
    <property type="match status" value="1"/>
</dbReference>
<dbReference type="GO" id="GO:0016787">
    <property type="term" value="F:hydrolase activity"/>
    <property type="evidence" value="ECO:0007669"/>
    <property type="project" value="UniProtKB-KW"/>
</dbReference>
<sequence>MTDDAGVGLPQAWLDDVNTLAPQADPDLVAAAGDDLVARWSEPHRRYHTLQHLAEMFAAFERLARPAGLSARESAVIRIGAWLHDAVYDVQAPPGDTERASAALARETLSSLGFRDADVAEVEALVLMTIDHGDTAATPAGDVFHDADLWILAASAERFDAYCGQVRQEYAHVPDDAYRRARSLILGDLVDRGQVYRTPTAQEAWTDLARANVRREIHRLS</sequence>
<evidence type="ECO:0000313" key="1">
    <source>
        <dbReference type="EMBL" id="NNG39489.1"/>
    </source>
</evidence>
<proteinExistence type="predicted"/>
<gene>
    <name evidence="1" type="ORF">HJ588_09415</name>
</gene>
<keyword evidence="1" id="KW-0378">Hydrolase</keyword>
<protein>
    <submittedName>
        <fullName evidence="1">Metal-dependent phosphohydrolase</fullName>
    </submittedName>
</protein>
<dbReference type="PANTHER" id="PTHR21174:SF0">
    <property type="entry name" value="HD PHOSPHOHYDROLASE FAMILY PROTEIN-RELATED"/>
    <property type="match status" value="1"/>
</dbReference>
<dbReference type="PIRSF" id="PIRSF035170">
    <property type="entry name" value="HD_phosphohydro"/>
    <property type="match status" value="1"/>
</dbReference>
<dbReference type="AlphaFoldDB" id="A0A849AGF4"/>
<dbReference type="RefSeq" id="WP_171154292.1">
    <property type="nucleotide sequence ID" value="NZ_JABENB010000001.1"/>
</dbReference>
<dbReference type="InterPro" id="IPR009218">
    <property type="entry name" value="HD_phosphohydro"/>
</dbReference>
<dbReference type="Gene3D" id="1.10.3210.10">
    <property type="entry name" value="Hypothetical protein af1432"/>
    <property type="match status" value="1"/>
</dbReference>
<accession>A0A849AGF4</accession>
<dbReference type="Proteomes" id="UP000557772">
    <property type="component" value="Unassembled WGS sequence"/>
</dbReference>
<reference evidence="1 2" key="1">
    <citation type="submission" date="2020-05" db="EMBL/GenBank/DDBJ databases">
        <title>Flexivirga sp. ID2601S isolated from air conditioner.</title>
        <authorList>
            <person name="Kim D.H."/>
        </authorList>
    </citation>
    <scope>NUCLEOTIDE SEQUENCE [LARGE SCALE GENOMIC DNA]</scope>
    <source>
        <strain evidence="1 2">ID2601S</strain>
    </source>
</reference>
<dbReference type="PANTHER" id="PTHR21174">
    <property type="match status" value="1"/>
</dbReference>
<keyword evidence="2" id="KW-1185">Reference proteome</keyword>